<keyword evidence="4" id="KW-1185">Reference proteome</keyword>
<proteinExistence type="predicted"/>
<feature type="compositionally biased region" description="Polar residues" evidence="1">
    <location>
        <begin position="38"/>
        <end position="49"/>
    </location>
</feature>
<evidence type="ECO:0008006" key="5">
    <source>
        <dbReference type="Google" id="ProtNLM"/>
    </source>
</evidence>
<evidence type="ECO:0000256" key="1">
    <source>
        <dbReference type="SAM" id="MobiDB-lite"/>
    </source>
</evidence>
<dbReference type="Proteomes" id="UP001224775">
    <property type="component" value="Unassembled WGS sequence"/>
</dbReference>
<sequence>MMCWKIQAQTIISRRLCFLVLIGNVLLVAQANIPTGPHSGNKSNTYSTNNDEEDIPIISDQFQHRRSNNERRRSGRSSGIDSRRSRTRRRRHEDNGGSESDVDDDIPSFSFFSDDEYDDMGYERERIRQRRSRLRKRRNQYTQDDDQSKVMFGLGAHIDSLRSWTESKTGVRIPRINIHCDPVTILKIRKAWSVPGVIFRVGADFETYRLSGGCWRFRACCEDKLIHGRFTIKEVQSNDDEDDNDVLIEYSKSWMFANTVGAATRFNLCAAYSILQKSGGVRFGILTENNAGAIGRVTSSPFNGNQRFSVIPVLKLDEEERFKVEVKTNVDVPNPELVLGMDLEGRSGSVIGIAGSIDIEVEELNLIANF</sequence>
<evidence type="ECO:0000313" key="3">
    <source>
        <dbReference type="EMBL" id="KAK1748972.1"/>
    </source>
</evidence>
<feature type="region of interest" description="Disordered" evidence="1">
    <location>
        <begin position="32"/>
        <end position="114"/>
    </location>
</feature>
<protein>
    <recommendedName>
        <fullName evidence="5">NADH:ubiquinone oxidoreductase intermediate-associated protein 30 domain-containing protein</fullName>
    </recommendedName>
</protein>
<dbReference type="EMBL" id="JATAAI010000001">
    <property type="protein sequence ID" value="KAK1748972.1"/>
    <property type="molecule type" value="Genomic_DNA"/>
</dbReference>
<evidence type="ECO:0000256" key="2">
    <source>
        <dbReference type="SAM" id="SignalP"/>
    </source>
</evidence>
<reference evidence="3" key="1">
    <citation type="submission" date="2023-06" db="EMBL/GenBank/DDBJ databases">
        <title>Survivors Of The Sea: Transcriptome response of Skeletonema marinoi to long-term dormancy.</title>
        <authorList>
            <person name="Pinder M.I.M."/>
            <person name="Kourtchenko O."/>
            <person name="Robertson E.K."/>
            <person name="Larsson T."/>
            <person name="Maumus F."/>
            <person name="Osuna-Cruz C.M."/>
            <person name="Vancaester E."/>
            <person name="Stenow R."/>
            <person name="Vandepoele K."/>
            <person name="Ploug H."/>
            <person name="Bruchert V."/>
            <person name="Godhe A."/>
            <person name="Topel M."/>
        </authorList>
    </citation>
    <scope>NUCLEOTIDE SEQUENCE</scope>
    <source>
        <strain evidence="3">R05AC</strain>
    </source>
</reference>
<keyword evidence="2" id="KW-0732">Signal</keyword>
<dbReference type="AlphaFoldDB" id="A0AAD8YPE7"/>
<name>A0AAD8YPE7_9STRA</name>
<gene>
    <name evidence="3" type="ORF">QTG54_000911</name>
</gene>
<feature type="chain" id="PRO_5042145004" description="NADH:ubiquinone oxidoreductase intermediate-associated protein 30 domain-containing protein" evidence="2">
    <location>
        <begin position="32"/>
        <end position="370"/>
    </location>
</feature>
<organism evidence="3 4">
    <name type="scientific">Skeletonema marinoi</name>
    <dbReference type="NCBI Taxonomy" id="267567"/>
    <lineage>
        <taxon>Eukaryota</taxon>
        <taxon>Sar</taxon>
        <taxon>Stramenopiles</taxon>
        <taxon>Ochrophyta</taxon>
        <taxon>Bacillariophyta</taxon>
        <taxon>Coscinodiscophyceae</taxon>
        <taxon>Thalassiosirophycidae</taxon>
        <taxon>Thalassiosirales</taxon>
        <taxon>Skeletonemataceae</taxon>
        <taxon>Skeletonema</taxon>
        <taxon>Skeletonema marinoi-dohrnii complex</taxon>
    </lineage>
</organism>
<evidence type="ECO:0000313" key="4">
    <source>
        <dbReference type="Proteomes" id="UP001224775"/>
    </source>
</evidence>
<feature type="signal peptide" evidence="2">
    <location>
        <begin position="1"/>
        <end position="31"/>
    </location>
</feature>
<comment type="caution">
    <text evidence="3">The sequence shown here is derived from an EMBL/GenBank/DDBJ whole genome shotgun (WGS) entry which is preliminary data.</text>
</comment>
<accession>A0AAD8YPE7</accession>